<dbReference type="HOGENOM" id="CLU_153369_0_0_1"/>
<evidence type="ECO:0000313" key="1">
    <source>
        <dbReference type="EMBL" id="EOA90382.1"/>
    </source>
</evidence>
<dbReference type="PROSITE" id="PS51257">
    <property type="entry name" value="PROKAR_LIPOPROTEIN"/>
    <property type="match status" value="1"/>
</dbReference>
<reference evidence="1 2" key="1">
    <citation type="journal article" date="2012" name="PLoS Pathog.">
        <title>Diverse lifestyles and strategies of plant pathogenesis encoded in the genomes of eighteen Dothideomycetes fungi.</title>
        <authorList>
            <person name="Ohm R.A."/>
            <person name="Feau N."/>
            <person name="Henrissat B."/>
            <person name="Schoch C.L."/>
            <person name="Horwitz B.A."/>
            <person name="Barry K.W."/>
            <person name="Condon B.J."/>
            <person name="Copeland A.C."/>
            <person name="Dhillon B."/>
            <person name="Glaser F."/>
            <person name="Hesse C.N."/>
            <person name="Kosti I."/>
            <person name="LaButti K."/>
            <person name="Lindquist E.A."/>
            <person name="Lucas S."/>
            <person name="Salamov A.A."/>
            <person name="Bradshaw R.E."/>
            <person name="Ciuffetti L."/>
            <person name="Hamelin R.C."/>
            <person name="Kema G.H.J."/>
            <person name="Lawrence C."/>
            <person name="Scott J.A."/>
            <person name="Spatafora J.W."/>
            <person name="Turgeon B.G."/>
            <person name="de Wit P.J.G.M."/>
            <person name="Zhong S."/>
            <person name="Goodwin S.B."/>
            <person name="Grigoriev I.V."/>
        </authorList>
    </citation>
    <scope>NUCLEOTIDE SEQUENCE [LARGE SCALE GENOMIC DNA]</scope>
    <source>
        <strain evidence="2">28A</strain>
    </source>
</reference>
<reference evidence="1 2" key="2">
    <citation type="journal article" date="2013" name="PLoS Genet.">
        <title>Comparative genome structure, secondary metabolite, and effector coding capacity across Cochliobolus pathogens.</title>
        <authorList>
            <person name="Condon B.J."/>
            <person name="Leng Y."/>
            <person name="Wu D."/>
            <person name="Bushley K.E."/>
            <person name="Ohm R.A."/>
            <person name="Otillar R."/>
            <person name="Martin J."/>
            <person name="Schackwitz W."/>
            <person name="Grimwood J."/>
            <person name="MohdZainudin N."/>
            <person name="Xue C."/>
            <person name="Wang R."/>
            <person name="Manning V.A."/>
            <person name="Dhillon B."/>
            <person name="Tu Z.J."/>
            <person name="Steffenson B.J."/>
            <person name="Salamov A."/>
            <person name="Sun H."/>
            <person name="Lowry S."/>
            <person name="LaButti K."/>
            <person name="Han J."/>
            <person name="Copeland A."/>
            <person name="Lindquist E."/>
            <person name="Barry K."/>
            <person name="Schmutz J."/>
            <person name="Baker S.E."/>
            <person name="Ciuffetti L.M."/>
            <person name="Grigoriev I.V."/>
            <person name="Zhong S."/>
            <person name="Turgeon B.G."/>
        </authorList>
    </citation>
    <scope>NUCLEOTIDE SEQUENCE [LARGE SCALE GENOMIC DNA]</scope>
    <source>
        <strain evidence="2">28A</strain>
    </source>
</reference>
<protein>
    <submittedName>
        <fullName evidence="1">Uncharacterized protein</fullName>
    </submittedName>
</protein>
<dbReference type="AlphaFoldDB" id="R0KRE2"/>
<gene>
    <name evidence="1" type="ORF">SETTUDRAFT_102940</name>
</gene>
<accession>R0KRE2</accession>
<organism evidence="1 2">
    <name type="scientific">Exserohilum turcicum (strain 28A)</name>
    <name type="common">Northern leaf blight fungus</name>
    <name type="synonym">Setosphaeria turcica</name>
    <dbReference type="NCBI Taxonomy" id="671987"/>
    <lineage>
        <taxon>Eukaryota</taxon>
        <taxon>Fungi</taxon>
        <taxon>Dikarya</taxon>
        <taxon>Ascomycota</taxon>
        <taxon>Pezizomycotina</taxon>
        <taxon>Dothideomycetes</taxon>
        <taxon>Pleosporomycetidae</taxon>
        <taxon>Pleosporales</taxon>
        <taxon>Pleosporineae</taxon>
        <taxon>Pleosporaceae</taxon>
        <taxon>Exserohilum</taxon>
    </lineage>
</organism>
<dbReference type="EMBL" id="KB908493">
    <property type="protein sequence ID" value="EOA90382.1"/>
    <property type="molecule type" value="Genomic_DNA"/>
</dbReference>
<dbReference type="OrthoDB" id="3790043at2759"/>
<dbReference type="Proteomes" id="UP000016935">
    <property type="component" value="Unassembled WGS sequence"/>
</dbReference>
<evidence type="ECO:0000313" key="2">
    <source>
        <dbReference type="Proteomes" id="UP000016935"/>
    </source>
</evidence>
<dbReference type="GeneID" id="19394952"/>
<dbReference type="RefSeq" id="XP_008022241.1">
    <property type="nucleotide sequence ID" value="XM_008024050.1"/>
</dbReference>
<sequence length="132" mass="14713">MRPATKPSLRYAPRPHPLLATVLVFSCILVFFYQLVPSFTHATDQIVTSVTDYLDLHTTGRNLCTKEVGTAYCCRLLLDAEPCVSECRTQHVDRVTQSLTLEYDRCASQCLTEYEAACPHTSTSGKASKLHS</sequence>
<keyword evidence="2" id="KW-1185">Reference proteome</keyword>
<name>R0KRE2_EXST2</name>
<proteinExistence type="predicted"/>